<dbReference type="Proteomes" id="UP000018872">
    <property type="component" value="Unassembled WGS sequence"/>
</dbReference>
<dbReference type="PATRIC" id="fig|1410950.3.peg.250"/>
<organism evidence="1 2">
    <name type="scientific">Tannerella sp. oral taxon BU063 isolate Cell 5</name>
    <dbReference type="NCBI Taxonomy" id="1410950"/>
    <lineage>
        <taxon>Bacteria</taxon>
        <taxon>Pseudomonadati</taxon>
        <taxon>Bacteroidota</taxon>
        <taxon>Bacteroidia</taxon>
        <taxon>Bacteroidales</taxon>
        <taxon>Tannerellaceae</taxon>
        <taxon>Tannerella</taxon>
    </lineage>
</organism>
<dbReference type="EMBL" id="AYYC01000516">
    <property type="protein sequence ID" value="ETK05484.1"/>
    <property type="molecule type" value="Genomic_DNA"/>
</dbReference>
<name>W2CE12_9BACT</name>
<reference evidence="1 2" key="1">
    <citation type="submission" date="2013-11" db="EMBL/GenBank/DDBJ databases">
        <title>Single cell genomics of uncultured Tannerella BU063 (oral taxon 286).</title>
        <authorList>
            <person name="Beall C.J."/>
            <person name="Campbell A.G."/>
            <person name="Griffen A.L."/>
            <person name="Podar M."/>
            <person name="Leys E.J."/>
        </authorList>
    </citation>
    <scope>NUCLEOTIDE SEQUENCE [LARGE SCALE GENOMIC DNA]</scope>
    <source>
        <strain evidence="1">Cell 5</strain>
    </source>
</reference>
<protein>
    <submittedName>
        <fullName evidence="1">Uncharacterized protein</fullName>
    </submittedName>
</protein>
<evidence type="ECO:0000313" key="2">
    <source>
        <dbReference type="Proteomes" id="UP000018872"/>
    </source>
</evidence>
<accession>W2CE12</accession>
<sequence>MFLVKVNEWLFSNEACLSQPEVAPYGCTAMAVGTKFHRVVIQCTEIAQGVDAVFFIGEVRTDCGKEVIAGINNAHSLLAVVGHLSGNTEGRFYVGKEGRAKIIEFRNPELSHCVEKEKVGHFVSEPEF</sequence>
<gene>
    <name evidence="1" type="ORF">T229_03130</name>
</gene>
<comment type="caution">
    <text evidence="1">The sequence shown here is derived from an EMBL/GenBank/DDBJ whole genome shotgun (WGS) entry which is preliminary data.</text>
</comment>
<dbReference type="AlphaFoldDB" id="W2CE12"/>
<evidence type="ECO:0000313" key="1">
    <source>
        <dbReference type="EMBL" id="ETK05484.1"/>
    </source>
</evidence>
<proteinExistence type="predicted"/>